<organism evidence="2 3">
    <name type="scientific">Rhodanobacter panaciterrae</name>
    <dbReference type="NCBI Taxonomy" id="490572"/>
    <lineage>
        <taxon>Bacteria</taxon>
        <taxon>Pseudomonadati</taxon>
        <taxon>Pseudomonadota</taxon>
        <taxon>Gammaproteobacteria</taxon>
        <taxon>Lysobacterales</taxon>
        <taxon>Rhodanobacteraceae</taxon>
        <taxon>Rhodanobacter</taxon>
    </lineage>
</organism>
<proteinExistence type="predicted"/>
<accession>A0ABQ2ZNB5</accession>
<evidence type="ECO:0000313" key="3">
    <source>
        <dbReference type="Proteomes" id="UP000621898"/>
    </source>
</evidence>
<reference evidence="3" key="1">
    <citation type="journal article" date="2019" name="Int. J. Syst. Evol. Microbiol.">
        <title>The Global Catalogue of Microorganisms (GCM) 10K type strain sequencing project: providing services to taxonomists for standard genome sequencing and annotation.</title>
        <authorList>
            <consortium name="The Broad Institute Genomics Platform"/>
            <consortium name="The Broad Institute Genome Sequencing Center for Infectious Disease"/>
            <person name="Wu L."/>
            <person name="Ma J."/>
        </authorList>
    </citation>
    <scope>NUCLEOTIDE SEQUENCE [LARGE SCALE GENOMIC DNA]</scope>
    <source>
        <strain evidence="3">KCTC 22232</strain>
    </source>
</reference>
<comment type="caution">
    <text evidence="2">The sequence shown here is derived from an EMBL/GenBank/DDBJ whole genome shotgun (WGS) entry which is preliminary data.</text>
</comment>
<protein>
    <submittedName>
        <fullName evidence="2">Replication initiation protein</fullName>
    </submittedName>
</protein>
<name>A0ABQ2ZNB5_9GAMM</name>
<dbReference type="RefSeq" id="WP_189440197.1">
    <property type="nucleotide sequence ID" value="NZ_BMXT01000001.1"/>
</dbReference>
<keyword evidence="3" id="KW-1185">Reference proteome</keyword>
<dbReference type="Proteomes" id="UP000621898">
    <property type="component" value="Unassembled WGS sequence"/>
</dbReference>
<gene>
    <name evidence="2" type="primary">gII</name>
    <name evidence="2" type="ORF">GCM10008098_11890</name>
</gene>
<sequence length="275" mass="31432">MGEICQFNRANASAERSDAEPFALGFITNATKDRVDTLQAEKRPLRERLKINREASRIKRMKTSVGHAARLLHFDAHTERNAQLWNKKFITLTYADVDGWQAGHFGAFRKAMNHWCRERGIRLRYVWVAELQKRGALHYHVVVWLPKGKYLPHADAQGWWPHGMTNIVTAQSPIGYITKYASKTTVEQAMGYPRGARMCGHGGLQPEGRRHVRYWQAPMWVRDALTGKADIRKVSGGYMDKFTGEFLPSPWRVVVGAGGQVWAYRIDDQLQEQAA</sequence>
<dbReference type="InterPro" id="IPR056906">
    <property type="entry name" value="ORF2/G2P_dom"/>
</dbReference>
<dbReference type="EMBL" id="BMXT01000001">
    <property type="protein sequence ID" value="GGY20850.1"/>
    <property type="molecule type" value="Genomic_DNA"/>
</dbReference>
<dbReference type="Pfam" id="PF23343">
    <property type="entry name" value="REP_ORF2-G2P"/>
    <property type="match status" value="1"/>
</dbReference>
<feature type="domain" description="Replication-associated protein ORF2/G2P" evidence="1">
    <location>
        <begin position="88"/>
        <end position="184"/>
    </location>
</feature>
<evidence type="ECO:0000259" key="1">
    <source>
        <dbReference type="Pfam" id="PF23343"/>
    </source>
</evidence>
<evidence type="ECO:0000313" key="2">
    <source>
        <dbReference type="EMBL" id="GGY20850.1"/>
    </source>
</evidence>